<comment type="caution">
    <text evidence="4">The sequence shown here is derived from an EMBL/GenBank/DDBJ whole genome shotgun (WGS) entry which is preliminary data.</text>
</comment>
<feature type="repeat" description="PPR" evidence="2">
    <location>
        <begin position="230"/>
        <end position="264"/>
    </location>
</feature>
<dbReference type="Proteomes" id="UP001417504">
    <property type="component" value="Unassembled WGS sequence"/>
</dbReference>
<reference evidence="4 5" key="1">
    <citation type="submission" date="2024-01" db="EMBL/GenBank/DDBJ databases">
        <title>Genome assemblies of Stephania.</title>
        <authorList>
            <person name="Yang L."/>
        </authorList>
    </citation>
    <scope>NUCLEOTIDE SEQUENCE [LARGE SCALE GENOMIC DNA]</scope>
    <source>
        <strain evidence="4">QJT</strain>
        <tissue evidence="4">Leaf</tissue>
    </source>
</reference>
<dbReference type="InterPro" id="IPR046960">
    <property type="entry name" value="PPR_At4g14850-like_plant"/>
</dbReference>
<dbReference type="InterPro" id="IPR032867">
    <property type="entry name" value="DYW_dom"/>
</dbReference>
<dbReference type="Gene3D" id="1.25.40.10">
    <property type="entry name" value="Tetratricopeptide repeat domain"/>
    <property type="match status" value="2"/>
</dbReference>
<dbReference type="Pfam" id="PF20431">
    <property type="entry name" value="E_motif"/>
    <property type="match status" value="1"/>
</dbReference>
<dbReference type="InterPro" id="IPR002885">
    <property type="entry name" value="PPR_rpt"/>
</dbReference>
<dbReference type="InterPro" id="IPR011990">
    <property type="entry name" value="TPR-like_helical_dom_sf"/>
</dbReference>
<sequence>MIRASIEKGAFAKALHDYKTIILSRGTRHDHQTIAYVLEACKNALDLITASTTHARVVKSGFDCYPSILSSLVNVYLSCDCFDVANQVFDEIPEWGFNLVSANLILASFMKNGEFHYASKVFRRMRSKDVVSWNTMIMGCVRNARPKEAISFFDRMLGSNFEPDGFTFSSVLTACGRTGGLRHGERVHRLMTEKEIKLNSILSSALIDMYSKCGSIARAKQVFDSVPIDNVSVWNAMITGFAIHGLVSNVLETFSQMENEAVSPDEITFVGILTACSHCGMVELGREFFDLMRMKYSIQPELEHYGAMVDLLGRAGHLEEAYSTISSMPMNPDIVIWRALLSASRTHRMTHYAQIAIEKMSNLESGDYVLLSNIYTSTKKWDHAERVRVMMNKKKIRKKNGLSWAELGGAIHQFSAGDRCHPDSKAIYMVLEGLMRRIKMEGYVPTMDLALVDVSEEEKEGNLSCHSEKLATAFVIMKTSPGTEIRVSKNLRACYDCHCWMKMVSKVLNRVIIMRDRIRFHRFEGGSCSCNDYW</sequence>
<dbReference type="GO" id="GO:0009451">
    <property type="term" value="P:RNA modification"/>
    <property type="evidence" value="ECO:0007669"/>
    <property type="project" value="InterPro"/>
</dbReference>
<gene>
    <name evidence="4" type="ORF">Sjap_008849</name>
</gene>
<keyword evidence="5" id="KW-1185">Reference proteome</keyword>
<dbReference type="GO" id="GO:0008270">
    <property type="term" value="F:zinc ion binding"/>
    <property type="evidence" value="ECO:0007669"/>
    <property type="project" value="InterPro"/>
</dbReference>
<protein>
    <recommendedName>
        <fullName evidence="3">DYW domain-containing protein</fullName>
    </recommendedName>
</protein>
<dbReference type="FunFam" id="1.25.40.10:FF:000242">
    <property type="entry name" value="Pentatricopeptide repeat-containing protein"/>
    <property type="match status" value="1"/>
</dbReference>
<dbReference type="InterPro" id="IPR046848">
    <property type="entry name" value="E_motif"/>
</dbReference>
<dbReference type="Pfam" id="PF14432">
    <property type="entry name" value="DYW_deaminase"/>
    <property type="match status" value="1"/>
</dbReference>
<feature type="domain" description="DYW" evidence="3">
    <location>
        <begin position="442"/>
        <end position="534"/>
    </location>
</feature>
<proteinExistence type="predicted"/>
<evidence type="ECO:0000256" key="2">
    <source>
        <dbReference type="PROSITE-ProRule" id="PRU00708"/>
    </source>
</evidence>
<dbReference type="PROSITE" id="PS51375">
    <property type="entry name" value="PPR"/>
    <property type="match status" value="3"/>
</dbReference>
<dbReference type="Pfam" id="PF20430">
    <property type="entry name" value="Eplus_motif"/>
    <property type="match status" value="1"/>
</dbReference>
<dbReference type="EMBL" id="JBBNAE010000003">
    <property type="protein sequence ID" value="KAK9138255.1"/>
    <property type="molecule type" value="Genomic_DNA"/>
</dbReference>
<evidence type="ECO:0000256" key="1">
    <source>
        <dbReference type="ARBA" id="ARBA00022737"/>
    </source>
</evidence>
<name>A0AAP0JSN0_9MAGN</name>
<dbReference type="Pfam" id="PF13041">
    <property type="entry name" value="PPR_2"/>
    <property type="match status" value="2"/>
</dbReference>
<dbReference type="PANTHER" id="PTHR47926:SF360">
    <property type="entry name" value="PENTATRICOPEPTIDE REPEAT-CONTAINING PROTEIN"/>
    <property type="match status" value="1"/>
</dbReference>
<dbReference type="NCBIfam" id="TIGR00756">
    <property type="entry name" value="PPR"/>
    <property type="match status" value="3"/>
</dbReference>
<evidence type="ECO:0000313" key="5">
    <source>
        <dbReference type="Proteomes" id="UP001417504"/>
    </source>
</evidence>
<feature type="repeat" description="PPR" evidence="2">
    <location>
        <begin position="164"/>
        <end position="198"/>
    </location>
</feature>
<organism evidence="4 5">
    <name type="scientific">Stephania japonica</name>
    <dbReference type="NCBI Taxonomy" id="461633"/>
    <lineage>
        <taxon>Eukaryota</taxon>
        <taxon>Viridiplantae</taxon>
        <taxon>Streptophyta</taxon>
        <taxon>Embryophyta</taxon>
        <taxon>Tracheophyta</taxon>
        <taxon>Spermatophyta</taxon>
        <taxon>Magnoliopsida</taxon>
        <taxon>Ranunculales</taxon>
        <taxon>Menispermaceae</taxon>
        <taxon>Menispermoideae</taxon>
        <taxon>Cissampelideae</taxon>
        <taxon>Stephania</taxon>
    </lineage>
</organism>
<dbReference type="PANTHER" id="PTHR47926">
    <property type="entry name" value="PENTATRICOPEPTIDE REPEAT-CONTAINING PROTEIN"/>
    <property type="match status" value="1"/>
</dbReference>
<dbReference type="GO" id="GO:0003723">
    <property type="term" value="F:RNA binding"/>
    <property type="evidence" value="ECO:0007669"/>
    <property type="project" value="InterPro"/>
</dbReference>
<dbReference type="Pfam" id="PF01535">
    <property type="entry name" value="PPR"/>
    <property type="match status" value="3"/>
</dbReference>
<accession>A0AAP0JSN0</accession>
<dbReference type="AlphaFoldDB" id="A0AAP0JSN0"/>
<dbReference type="InterPro" id="IPR046849">
    <property type="entry name" value="E2_motif"/>
</dbReference>
<keyword evidence="1" id="KW-0677">Repeat</keyword>
<feature type="repeat" description="PPR" evidence="2">
    <location>
        <begin position="129"/>
        <end position="163"/>
    </location>
</feature>
<evidence type="ECO:0000259" key="3">
    <source>
        <dbReference type="Pfam" id="PF14432"/>
    </source>
</evidence>
<evidence type="ECO:0000313" key="4">
    <source>
        <dbReference type="EMBL" id="KAK9138255.1"/>
    </source>
</evidence>